<dbReference type="OrthoDB" id="3718433at2"/>
<dbReference type="InterPro" id="IPR006059">
    <property type="entry name" value="SBP"/>
</dbReference>
<keyword evidence="3" id="KW-1185">Reference proteome</keyword>
<dbReference type="PANTHER" id="PTHR43649">
    <property type="entry name" value="ARABINOSE-BINDING PROTEIN-RELATED"/>
    <property type="match status" value="1"/>
</dbReference>
<dbReference type="Gene3D" id="3.40.190.10">
    <property type="entry name" value="Periplasmic binding protein-like II"/>
    <property type="match status" value="1"/>
</dbReference>
<dbReference type="Proteomes" id="UP000245166">
    <property type="component" value="Unassembled WGS sequence"/>
</dbReference>
<proteinExistence type="predicted"/>
<keyword evidence="1" id="KW-0732">Signal</keyword>
<gene>
    <name evidence="2" type="ORF">C8046_03670</name>
</gene>
<dbReference type="PANTHER" id="PTHR43649:SF12">
    <property type="entry name" value="DIACETYLCHITOBIOSE BINDING PROTEIN DASA"/>
    <property type="match status" value="1"/>
</dbReference>
<dbReference type="PROSITE" id="PS51257">
    <property type="entry name" value="PROKAR_LIPOPROTEIN"/>
    <property type="match status" value="1"/>
</dbReference>
<sequence>MRSARTLTAIAAAITGSLVLAACGGSAGGGGSNEQTENIALRMTIWTSNEDHLALFNSIADDYMADHPEIASITFDPLPFDDYTSTVTTQIAGGNAPDLAWVLENAAPDFVASGALMPLNDTLEATEGYDFDDISASAAELWTHDGELIGYPFSTSPFVTFVNDDLLAEAGLPSGAEMLADGSWTWEDVSAAGATVKAGTGRTGFVVRDFDYLNWDYLSTVWNGWGASPWNEDGTQCTFDSPEMTEAFEFLHDAAFTSSSMPGPGTSADFFAGEAAFTVTQISRANLLPEDGFAWDLLPLPAGPDGEYAVTGQGGVGVIAQGPNPQAAADFLAYFTNPESSEALAAYFPPPRESLLTVDVLSAANPLLTPEQIETVVIPGIANGQVRPSHTDAAQIAQQVRASLDDLWTPGADVAGVLGQTCGAIAPLLEK</sequence>
<protein>
    <submittedName>
        <fullName evidence="2">Sugar ABC transporter substrate-binding protein</fullName>
    </submittedName>
</protein>
<dbReference type="Pfam" id="PF13416">
    <property type="entry name" value="SBP_bac_8"/>
    <property type="match status" value="1"/>
</dbReference>
<reference evidence="2 3" key="1">
    <citation type="submission" date="2018-03" db="EMBL/GenBank/DDBJ databases">
        <title>Genome assembly of novel Miniimonas species PCH200.</title>
        <authorList>
            <person name="Thakur V."/>
            <person name="Kumar V."/>
            <person name="Singh D."/>
        </authorList>
    </citation>
    <scope>NUCLEOTIDE SEQUENCE [LARGE SCALE GENOMIC DNA]</scope>
    <source>
        <strain evidence="2 3">PCH200</strain>
    </source>
</reference>
<evidence type="ECO:0000256" key="1">
    <source>
        <dbReference type="SAM" id="SignalP"/>
    </source>
</evidence>
<dbReference type="AlphaFoldDB" id="A0A2U1ZSJ9"/>
<accession>A0A2U1ZSJ9</accession>
<evidence type="ECO:0000313" key="3">
    <source>
        <dbReference type="Proteomes" id="UP000245166"/>
    </source>
</evidence>
<dbReference type="EMBL" id="PYHR01000002">
    <property type="protein sequence ID" value="PWD49913.1"/>
    <property type="molecule type" value="Genomic_DNA"/>
</dbReference>
<feature type="signal peptide" evidence="1">
    <location>
        <begin position="1"/>
        <end position="21"/>
    </location>
</feature>
<dbReference type="InterPro" id="IPR050490">
    <property type="entry name" value="Bact_solute-bd_prot1"/>
</dbReference>
<evidence type="ECO:0000313" key="2">
    <source>
        <dbReference type="EMBL" id="PWD49913.1"/>
    </source>
</evidence>
<dbReference type="SUPFAM" id="SSF53850">
    <property type="entry name" value="Periplasmic binding protein-like II"/>
    <property type="match status" value="1"/>
</dbReference>
<dbReference type="RefSeq" id="WP_109228297.1">
    <property type="nucleotide sequence ID" value="NZ_PYHR01000002.1"/>
</dbReference>
<organism evidence="2 3">
    <name type="scientific">Serinibacter arcticus</name>
    <dbReference type="NCBI Taxonomy" id="1655435"/>
    <lineage>
        <taxon>Bacteria</taxon>
        <taxon>Bacillati</taxon>
        <taxon>Actinomycetota</taxon>
        <taxon>Actinomycetes</taxon>
        <taxon>Micrococcales</taxon>
        <taxon>Beutenbergiaceae</taxon>
        <taxon>Serinibacter</taxon>
    </lineage>
</organism>
<dbReference type="CDD" id="cd13585">
    <property type="entry name" value="PBP2_TMBP_like"/>
    <property type="match status" value="1"/>
</dbReference>
<feature type="chain" id="PRO_5015433613" evidence="1">
    <location>
        <begin position="22"/>
        <end position="431"/>
    </location>
</feature>
<name>A0A2U1ZSJ9_9MICO</name>
<comment type="caution">
    <text evidence="2">The sequence shown here is derived from an EMBL/GenBank/DDBJ whole genome shotgun (WGS) entry which is preliminary data.</text>
</comment>